<sequence>TVGLASLGYHNIVTTKAPRLGVIFIHLSVKKFIKVIWVEGDWAANTQNMRSRKSAVRSPRSAPFNHLCRSSEGNGRV</sequence>
<feature type="non-terminal residue" evidence="2">
    <location>
        <position position="1"/>
    </location>
</feature>
<evidence type="ECO:0000313" key="3">
    <source>
        <dbReference type="Proteomes" id="UP000807342"/>
    </source>
</evidence>
<proteinExistence type="predicted"/>
<dbReference type="AlphaFoldDB" id="A0A9P6C3G8"/>
<protein>
    <submittedName>
        <fullName evidence="2">Uncharacterized protein</fullName>
    </submittedName>
</protein>
<keyword evidence="3" id="KW-1185">Reference proteome</keyword>
<gene>
    <name evidence="2" type="ORF">P691DRAFT_802305</name>
</gene>
<organism evidence="2 3">
    <name type="scientific">Macrolepiota fuliginosa MF-IS2</name>
    <dbReference type="NCBI Taxonomy" id="1400762"/>
    <lineage>
        <taxon>Eukaryota</taxon>
        <taxon>Fungi</taxon>
        <taxon>Dikarya</taxon>
        <taxon>Basidiomycota</taxon>
        <taxon>Agaricomycotina</taxon>
        <taxon>Agaricomycetes</taxon>
        <taxon>Agaricomycetidae</taxon>
        <taxon>Agaricales</taxon>
        <taxon>Agaricineae</taxon>
        <taxon>Agaricaceae</taxon>
        <taxon>Macrolepiota</taxon>
    </lineage>
</organism>
<evidence type="ECO:0000256" key="1">
    <source>
        <dbReference type="SAM" id="MobiDB-lite"/>
    </source>
</evidence>
<reference evidence="2" key="1">
    <citation type="submission" date="2020-11" db="EMBL/GenBank/DDBJ databases">
        <authorList>
            <consortium name="DOE Joint Genome Institute"/>
            <person name="Ahrendt S."/>
            <person name="Riley R."/>
            <person name="Andreopoulos W."/>
            <person name="Labutti K."/>
            <person name="Pangilinan J."/>
            <person name="Ruiz-Duenas F.J."/>
            <person name="Barrasa J.M."/>
            <person name="Sanchez-Garcia M."/>
            <person name="Camarero S."/>
            <person name="Miyauchi S."/>
            <person name="Serrano A."/>
            <person name="Linde D."/>
            <person name="Babiker R."/>
            <person name="Drula E."/>
            <person name="Ayuso-Fernandez I."/>
            <person name="Pacheco R."/>
            <person name="Padilla G."/>
            <person name="Ferreira P."/>
            <person name="Barriuso J."/>
            <person name="Kellner H."/>
            <person name="Castanera R."/>
            <person name="Alfaro M."/>
            <person name="Ramirez L."/>
            <person name="Pisabarro A.G."/>
            <person name="Kuo A."/>
            <person name="Tritt A."/>
            <person name="Lipzen A."/>
            <person name="He G."/>
            <person name="Yan M."/>
            <person name="Ng V."/>
            <person name="Cullen D."/>
            <person name="Martin F."/>
            <person name="Rosso M.-N."/>
            <person name="Henrissat B."/>
            <person name="Hibbett D."/>
            <person name="Martinez A.T."/>
            <person name="Grigoriev I.V."/>
        </authorList>
    </citation>
    <scope>NUCLEOTIDE SEQUENCE</scope>
    <source>
        <strain evidence="2">MF-IS2</strain>
    </source>
</reference>
<dbReference type="EMBL" id="MU151198">
    <property type="protein sequence ID" value="KAF9447459.1"/>
    <property type="molecule type" value="Genomic_DNA"/>
</dbReference>
<comment type="caution">
    <text evidence="2">The sequence shown here is derived from an EMBL/GenBank/DDBJ whole genome shotgun (WGS) entry which is preliminary data.</text>
</comment>
<evidence type="ECO:0000313" key="2">
    <source>
        <dbReference type="EMBL" id="KAF9447459.1"/>
    </source>
</evidence>
<name>A0A9P6C3G8_9AGAR</name>
<dbReference type="Proteomes" id="UP000807342">
    <property type="component" value="Unassembled WGS sequence"/>
</dbReference>
<feature type="region of interest" description="Disordered" evidence="1">
    <location>
        <begin position="48"/>
        <end position="77"/>
    </location>
</feature>
<accession>A0A9P6C3G8</accession>